<dbReference type="AlphaFoldDB" id="A0A6L3N633"/>
<comment type="caution">
    <text evidence="2">The sequence shown here is derived from an EMBL/GenBank/DDBJ whole genome shotgun (WGS) entry which is preliminary data.</text>
</comment>
<name>A0A6L3N633_9BURK</name>
<evidence type="ECO:0000256" key="1">
    <source>
        <dbReference type="SAM" id="MobiDB-lite"/>
    </source>
</evidence>
<gene>
    <name evidence="2" type="ORF">F7R25_01485</name>
</gene>
<accession>A0A6L3N633</accession>
<organism evidence="2 3">
    <name type="scientific">Burkholderia stagnalis</name>
    <dbReference type="NCBI Taxonomy" id="1503054"/>
    <lineage>
        <taxon>Bacteria</taxon>
        <taxon>Pseudomonadati</taxon>
        <taxon>Pseudomonadota</taxon>
        <taxon>Betaproteobacteria</taxon>
        <taxon>Burkholderiales</taxon>
        <taxon>Burkholderiaceae</taxon>
        <taxon>Burkholderia</taxon>
        <taxon>Burkholderia cepacia complex</taxon>
    </lineage>
</organism>
<protein>
    <submittedName>
        <fullName evidence="2">Uncharacterized protein</fullName>
    </submittedName>
</protein>
<feature type="region of interest" description="Disordered" evidence="1">
    <location>
        <begin position="23"/>
        <end position="43"/>
    </location>
</feature>
<sequence>MSNVIRETTHTYRRFLRFARCRSQQRATKPAGNPRKTHKSTARSVMALVESGVEARVLRASCIQRPHLVGETWRLPQKRWPRRLPHRPRKWLPKKPSPRRK</sequence>
<feature type="region of interest" description="Disordered" evidence="1">
    <location>
        <begin position="77"/>
        <end position="101"/>
    </location>
</feature>
<evidence type="ECO:0000313" key="3">
    <source>
        <dbReference type="Proteomes" id="UP000473470"/>
    </source>
</evidence>
<proteinExistence type="predicted"/>
<reference evidence="2 3" key="1">
    <citation type="submission" date="2019-09" db="EMBL/GenBank/DDBJ databases">
        <title>Draft genome sequences of 48 bacterial type strains from the CCUG.</title>
        <authorList>
            <person name="Tunovic T."/>
            <person name="Pineiro-Iglesias B."/>
            <person name="Unosson C."/>
            <person name="Inganas E."/>
            <person name="Ohlen M."/>
            <person name="Cardew S."/>
            <person name="Jensie-Markopoulos S."/>
            <person name="Salva-Serra F."/>
            <person name="Jaen-Luchoro D."/>
            <person name="Karlsson R."/>
            <person name="Svensson-Stadler L."/>
            <person name="Chun J."/>
            <person name="Moore E."/>
        </authorList>
    </citation>
    <scope>NUCLEOTIDE SEQUENCE [LARGE SCALE GENOMIC DNA]</scope>
    <source>
        <strain evidence="2 3">CCUG 65686</strain>
    </source>
</reference>
<dbReference type="Proteomes" id="UP000473470">
    <property type="component" value="Unassembled WGS sequence"/>
</dbReference>
<dbReference type="EMBL" id="VZOK01000002">
    <property type="protein sequence ID" value="KAB0641215.1"/>
    <property type="molecule type" value="Genomic_DNA"/>
</dbReference>
<evidence type="ECO:0000313" key="2">
    <source>
        <dbReference type="EMBL" id="KAB0641215.1"/>
    </source>
</evidence>